<keyword evidence="2" id="KW-1185">Reference proteome</keyword>
<reference evidence="1 2" key="1">
    <citation type="journal article" date="2018" name="PLoS ONE">
        <title>The draft genome of Kipferlia bialata reveals reductive genome evolution in fornicate parasites.</title>
        <authorList>
            <person name="Tanifuji G."/>
            <person name="Takabayashi S."/>
            <person name="Kume K."/>
            <person name="Takagi M."/>
            <person name="Nakayama T."/>
            <person name="Kamikawa R."/>
            <person name="Inagaki Y."/>
            <person name="Hashimoto T."/>
        </authorList>
    </citation>
    <scope>NUCLEOTIDE SEQUENCE [LARGE SCALE GENOMIC DNA]</scope>
    <source>
        <strain evidence="1">NY0173</strain>
    </source>
</reference>
<dbReference type="Proteomes" id="UP000265618">
    <property type="component" value="Unassembled WGS sequence"/>
</dbReference>
<dbReference type="AlphaFoldDB" id="A0A391P0C9"/>
<comment type="caution">
    <text evidence="1">The sequence shown here is derived from an EMBL/GenBank/DDBJ whole genome shotgun (WGS) entry which is preliminary data.</text>
</comment>
<evidence type="ECO:0000313" key="1">
    <source>
        <dbReference type="EMBL" id="GCA62152.1"/>
    </source>
</evidence>
<sequence length="79" mass="8730">MARVAQHLVHLPITYDQHRRKPVFDTVSGEWSRDLEGIFQGGSGVYTTTTGDNPSLTTFAATHVDTPFLHVVKVDTAYA</sequence>
<evidence type="ECO:0000313" key="2">
    <source>
        <dbReference type="Proteomes" id="UP000265618"/>
    </source>
</evidence>
<protein>
    <submittedName>
        <fullName evidence="1">Uncharacterized protein</fullName>
    </submittedName>
</protein>
<organism evidence="1 2">
    <name type="scientific">Kipferlia bialata</name>
    <dbReference type="NCBI Taxonomy" id="797122"/>
    <lineage>
        <taxon>Eukaryota</taxon>
        <taxon>Metamonada</taxon>
        <taxon>Carpediemonas-like organisms</taxon>
        <taxon>Kipferlia</taxon>
    </lineage>
</organism>
<name>A0A391P0C9_9EUKA</name>
<dbReference type="EMBL" id="BDIP01000235">
    <property type="protein sequence ID" value="GCA62152.1"/>
    <property type="molecule type" value="Genomic_DNA"/>
</dbReference>
<proteinExistence type="predicted"/>
<gene>
    <name evidence="1" type="ORF">KIPB_001606</name>
</gene>
<accession>A0A391P0C9</accession>